<keyword evidence="1" id="KW-0732">Signal</keyword>
<feature type="domain" description="ABC-type glycine betaine transport system substrate-binding" evidence="2">
    <location>
        <begin position="38"/>
        <end position="328"/>
    </location>
</feature>
<reference evidence="3 4" key="1">
    <citation type="submission" date="2019-06" db="EMBL/GenBank/DDBJ databases">
        <authorList>
            <person name="Li M."/>
        </authorList>
    </citation>
    <scope>NUCLEOTIDE SEQUENCE [LARGE SCALE GENOMIC DNA]</scope>
    <source>
        <strain evidence="3 4">BGMRC6574</strain>
    </source>
</reference>
<evidence type="ECO:0000313" key="4">
    <source>
        <dbReference type="Proteomes" id="UP000320314"/>
    </source>
</evidence>
<dbReference type="CDD" id="cd13638">
    <property type="entry name" value="PBP2_EcProx_like"/>
    <property type="match status" value="1"/>
</dbReference>
<dbReference type="GO" id="GO:0043190">
    <property type="term" value="C:ATP-binding cassette (ABC) transporter complex"/>
    <property type="evidence" value="ECO:0007669"/>
    <property type="project" value="InterPro"/>
</dbReference>
<accession>A0A506U0X0</accession>
<dbReference type="SUPFAM" id="SSF53850">
    <property type="entry name" value="Periplasmic binding protein-like II"/>
    <property type="match status" value="1"/>
</dbReference>
<evidence type="ECO:0000256" key="1">
    <source>
        <dbReference type="SAM" id="SignalP"/>
    </source>
</evidence>
<sequence length="351" mass="38531">MHSILRTTTMALAAASMAFAVPAGAAAKDNAKPGEGTTIKMARANWDTGWWQAEVYKQLFQKLGYDVSRVTTLQNAAFYQAVAQGDMDLWVNGWFPNQNPFEDNFNGRAQNIGYVAKGGALQGYLIDKKTADKYDIKYVSDLQKDKIAKLFDSTGDGKANMVSCPPGWECQNIIEYQMKHYGVADNVDLSTAGYAAAMADTLARFKNGKPVIFYTWTPNWTVGELKPGKDVVWLQVKETKLPKAQSDLADAAKVKNVTGCSDDPCMMGLPANDIRPVANTKFLKDNPAVKSLLQNVSIPVEDIFAQNAKMNNGADSPQDLEKQAKQWIGDHQDEVDGWLKQARSAAADNKS</sequence>
<dbReference type="OrthoDB" id="9786266at2"/>
<dbReference type="AlphaFoldDB" id="A0A506U0X0"/>
<dbReference type="EMBL" id="VHLH01000023">
    <property type="protein sequence ID" value="TPW27128.1"/>
    <property type="molecule type" value="Genomic_DNA"/>
</dbReference>
<dbReference type="Proteomes" id="UP000320314">
    <property type="component" value="Unassembled WGS sequence"/>
</dbReference>
<protein>
    <submittedName>
        <fullName evidence="3">Glycine betaine/L-proline ABC transporter substrate-binding protein ProX</fullName>
    </submittedName>
</protein>
<evidence type="ECO:0000259" key="2">
    <source>
        <dbReference type="Pfam" id="PF04069"/>
    </source>
</evidence>
<evidence type="ECO:0000313" key="3">
    <source>
        <dbReference type="EMBL" id="TPW27128.1"/>
    </source>
</evidence>
<comment type="caution">
    <text evidence="3">The sequence shown here is derived from an EMBL/GenBank/DDBJ whole genome shotgun (WGS) entry which is preliminary data.</text>
</comment>
<dbReference type="NCBIfam" id="NF008334">
    <property type="entry name" value="PRK11119.1"/>
    <property type="match status" value="1"/>
</dbReference>
<dbReference type="RefSeq" id="WP_141167372.1">
    <property type="nucleotide sequence ID" value="NZ_VHLH01000023.1"/>
</dbReference>
<dbReference type="GO" id="GO:0022857">
    <property type="term" value="F:transmembrane transporter activity"/>
    <property type="evidence" value="ECO:0007669"/>
    <property type="project" value="InterPro"/>
</dbReference>
<keyword evidence="4" id="KW-1185">Reference proteome</keyword>
<dbReference type="Pfam" id="PF04069">
    <property type="entry name" value="OpuAC"/>
    <property type="match status" value="1"/>
</dbReference>
<feature type="signal peptide" evidence="1">
    <location>
        <begin position="1"/>
        <end position="25"/>
    </location>
</feature>
<gene>
    <name evidence="3" type="primary">proX</name>
    <name evidence="3" type="ORF">FJU11_12345</name>
</gene>
<feature type="chain" id="PRO_5021366522" evidence="1">
    <location>
        <begin position="26"/>
        <end position="351"/>
    </location>
</feature>
<dbReference type="Gene3D" id="3.40.190.10">
    <property type="entry name" value="Periplasmic binding protein-like II"/>
    <property type="match status" value="1"/>
</dbReference>
<name>A0A506U0X0_9HYPH</name>
<proteinExistence type="predicted"/>
<dbReference type="InterPro" id="IPR007210">
    <property type="entry name" value="ABC_Gly_betaine_transp_sub-bd"/>
</dbReference>
<dbReference type="Gene3D" id="3.40.190.100">
    <property type="entry name" value="Glycine betaine-binding periplasmic protein, domain 2"/>
    <property type="match status" value="1"/>
</dbReference>
<organism evidence="3 4">
    <name type="scientific">Pararhizobium mangrovi</name>
    <dbReference type="NCBI Taxonomy" id="2590452"/>
    <lineage>
        <taxon>Bacteria</taxon>
        <taxon>Pseudomonadati</taxon>
        <taxon>Pseudomonadota</taxon>
        <taxon>Alphaproteobacteria</taxon>
        <taxon>Hyphomicrobiales</taxon>
        <taxon>Rhizobiaceae</taxon>
        <taxon>Rhizobium/Agrobacterium group</taxon>
        <taxon>Pararhizobium</taxon>
    </lineage>
</organism>